<dbReference type="GeneID" id="91424783"/>
<dbReference type="EMBL" id="LMWS01000011">
    <property type="protein sequence ID" value="KUN39590.1"/>
    <property type="molecule type" value="Genomic_DNA"/>
</dbReference>
<evidence type="ECO:0008006" key="6">
    <source>
        <dbReference type="Google" id="ProtNLM"/>
    </source>
</evidence>
<dbReference type="InterPro" id="IPR036513">
    <property type="entry name" value="STAS_dom_sf"/>
</dbReference>
<sequence length="227" mass="24791">MTAVAGTRHEADGVPLVVDGRVEAGHALLTARGELVRGSAAVLARELDALPPDTRRVELDLSRVAFMDTAGLQFLDVLEAYRRRTAVPVTTRDWRDQPRRVLELAGRDPADPLRPVPRPRVPRPQAGPVASPVALERAERLRELSEEVEQLRRAMTSRPVIDQARGVLMAVHSCTPDQAWSILRETSQLSNTKLRTVAEVVAAGATGTPPPVDVRAALRTAVARHTR</sequence>
<gene>
    <name evidence="4" type="ORF">AQJ30_09230</name>
</gene>
<dbReference type="PROSITE" id="PS50921">
    <property type="entry name" value="ANTAR"/>
    <property type="match status" value="1"/>
</dbReference>
<evidence type="ECO:0000256" key="1">
    <source>
        <dbReference type="SAM" id="MobiDB-lite"/>
    </source>
</evidence>
<dbReference type="InterPro" id="IPR036388">
    <property type="entry name" value="WH-like_DNA-bd_sf"/>
</dbReference>
<dbReference type="InterPro" id="IPR005561">
    <property type="entry name" value="ANTAR"/>
</dbReference>
<dbReference type="AlphaFoldDB" id="A0A101R0T9"/>
<feature type="domain" description="ANTAR" evidence="3">
    <location>
        <begin position="141"/>
        <end position="202"/>
    </location>
</feature>
<evidence type="ECO:0000259" key="3">
    <source>
        <dbReference type="PROSITE" id="PS50921"/>
    </source>
</evidence>
<dbReference type="SMART" id="SM01012">
    <property type="entry name" value="ANTAR"/>
    <property type="match status" value="1"/>
</dbReference>
<proteinExistence type="predicted"/>
<name>A0A101R0T9_9ACTN</name>
<dbReference type="Gene3D" id="1.10.10.10">
    <property type="entry name" value="Winged helix-like DNA-binding domain superfamily/Winged helix DNA-binding domain"/>
    <property type="match status" value="1"/>
</dbReference>
<dbReference type="InterPro" id="IPR058548">
    <property type="entry name" value="MlaB-like_STAS"/>
</dbReference>
<dbReference type="Gene3D" id="3.30.750.24">
    <property type="entry name" value="STAS domain"/>
    <property type="match status" value="1"/>
</dbReference>
<dbReference type="SUPFAM" id="SSF52172">
    <property type="entry name" value="CheY-like"/>
    <property type="match status" value="1"/>
</dbReference>
<evidence type="ECO:0000313" key="5">
    <source>
        <dbReference type="Proteomes" id="UP000053271"/>
    </source>
</evidence>
<dbReference type="InterPro" id="IPR011006">
    <property type="entry name" value="CheY-like_superfamily"/>
</dbReference>
<dbReference type="InterPro" id="IPR002645">
    <property type="entry name" value="STAS_dom"/>
</dbReference>
<dbReference type="Proteomes" id="UP000053271">
    <property type="component" value="Unassembled WGS sequence"/>
</dbReference>
<dbReference type="STRING" id="68231.AQJ30_09230"/>
<dbReference type="Pfam" id="PF03861">
    <property type="entry name" value="ANTAR"/>
    <property type="match status" value="1"/>
</dbReference>
<dbReference type="SUPFAM" id="SSF52091">
    <property type="entry name" value="SpoIIaa-like"/>
    <property type="match status" value="1"/>
</dbReference>
<evidence type="ECO:0000259" key="2">
    <source>
        <dbReference type="PROSITE" id="PS50801"/>
    </source>
</evidence>
<reference evidence="4 5" key="1">
    <citation type="submission" date="2015-10" db="EMBL/GenBank/DDBJ databases">
        <title>Draft genome sequence of Streptomyces longwoodensis DSM 41677, type strain for the species Streptomyces longwoodensis.</title>
        <authorList>
            <person name="Ruckert C."/>
            <person name="Winkler A."/>
            <person name="Kalinowski J."/>
            <person name="Kampfer P."/>
            <person name="Glaeser S."/>
        </authorList>
    </citation>
    <scope>NUCLEOTIDE SEQUENCE [LARGE SCALE GENOMIC DNA]</scope>
    <source>
        <strain evidence="4 5">DSM 41677</strain>
    </source>
</reference>
<dbReference type="CDD" id="cd07043">
    <property type="entry name" value="STAS_anti-anti-sigma_factors"/>
    <property type="match status" value="1"/>
</dbReference>
<dbReference type="GO" id="GO:0003723">
    <property type="term" value="F:RNA binding"/>
    <property type="evidence" value="ECO:0007669"/>
    <property type="project" value="InterPro"/>
</dbReference>
<dbReference type="PROSITE" id="PS50801">
    <property type="entry name" value="STAS"/>
    <property type="match status" value="1"/>
</dbReference>
<evidence type="ECO:0000313" key="4">
    <source>
        <dbReference type="EMBL" id="KUN39590.1"/>
    </source>
</evidence>
<accession>A0A101R0T9</accession>
<feature type="domain" description="STAS" evidence="2">
    <location>
        <begin position="16"/>
        <end position="106"/>
    </location>
</feature>
<dbReference type="RefSeq" id="WP_067231113.1">
    <property type="nucleotide sequence ID" value="NZ_KQ948551.1"/>
</dbReference>
<organism evidence="4 5">
    <name type="scientific">Streptomyces longwoodensis</name>
    <dbReference type="NCBI Taxonomy" id="68231"/>
    <lineage>
        <taxon>Bacteria</taxon>
        <taxon>Bacillati</taxon>
        <taxon>Actinomycetota</taxon>
        <taxon>Actinomycetes</taxon>
        <taxon>Kitasatosporales</taxon>
        <taxon>Streptomycetaceae</taxon>
        <taxon>Streptomyces</taxon>
    </lineage>
</organism>
<dbReference type="Pfam" id="PF13466">
    <property type="entry name" value="STAS_2"/>
    <property type="match status" value="1"/>
</dbReference>
<protein>
    <recommendedName>
        <fullName evidence="6">ANTAR domain-containing protein</fullName>
    </recommendedName>
</protein>
<comment type="caution">
    <text evidence="4">The sequence shown here is derived from an EMBL/GenBank/DDBJ whole genome shotgun (WGS) entry which is preliminary data.</text>
</comment>
<feature type="region of interest" description="Disordered" evidence="1">
    <location>
        <begin position="107"/>
        <end position="131"/>
    </location>
</feature>
<keyword evidence="5" id="KW-1185">Reference proteome</keyword>